<dbReference type="Proteomes" id="UP000247698">
    <property type="component" value="Unassembled WGS sequence"/>
</dbReference>
<dbReference type="PRINTS" id="PR00086">
    <property type="entry name" value="LLDHDRGNASE"/>
</dbReference>
<dbReference type="CDD" id="cd05291">
    <property type="entry name" value="HicDH_like"/>
    <property type="match status" value="1"/>
</dbReference>
<evidence type="ECO:0000313" key="11">
    <source>
        <dbReference type="Proteomes" id="UP000247698"/>
    </source>
</evidence>
<keyword evidence="2 5" id="KW-0560">Oxidoreductase</keyword>
<dbReference type="InterPro" id="IPR001557">
    <property type="entry name" value="L-lactate/malate_DH"/>
</dbReference>
<dbReference type="GO" id="GO:0006089">
    <property type="term" value="P:lactate metabolic process"/>
    <property type="evidence" value="ECO:0007669"/>
    <property type="project" value="TreeGrafter"/>
</dbReference>
<feature type="domain" description="Lactate/malate dehydrogenase N-terminal" evidence="6">
    <location>
        <begin position="3"/>
        <end position="143"/>
    </location>
</feature>
<dbReference type="Gene3D" id="3.40.50.720">
    <property type="entry name" value="NAD(P)-binding Rossmann-like Domain"/>
    <property type="match status" value="1"/>
</dbReference>
<sequence>MTTKIGIIGDGHVGCTVAHELIISGLVDDLVMIDVNEGKVKADAIDFEDAMANLPNHANIIVNDYDALKDADIVISTLGKISLETQGDRFQELEYNKKQLSPITESIKNSGFNGILLVISNPVDAITSLYQQLTGLPKEHVIGTGTLLDTARMKKVVAKKFNVDPCSVSGFALGEHGNSQFTAWSTVKVFEKPITELAKNESWQPSDLEDEIRFGGQTVFMGKHYTNYGVSAAGVRIVRAVLTDSRTELPVSSYQEKYGTYMSYPAIVGREGIVRKIDLQLTAAEEELLQKSAAAIKEKSQA</sequence>
<gene>
    <name evidence="9" type="ORF">DK873_07785</name>
    <name evidence="8" type="ORF">JF74_14510</name>
</gene>
<dbReference type="InterPro" id="IPR036291">
    <property type="entry name" value="NAD(P)-bd_dom_sf"/>
</dbReference>
<dbReference type="PROSITE" id="PS00064">
    <property type="entry name" value="L_LDH"/>
    <property type="match status" value="1"/>
</dbReference>
<dbReference type="EMBL" id="JXLI01000012">
    <property type="protein sequence ID" value="KJY56092.1"/>
    <property type="molecule type" value="Genomic_DNA"/>
</dbReference>
<evidence type="ECO:0000256" key="1">
    <source>
        <dbReference type="ARBA" id="ARBA00006054"/>
    </source>
</evidence>
<comment type="similarity">
    <text evidence="1">Belongs to the LDH/MDH superfamily. LDH family.</text>
</comment>
<dbReference type="GO" id="GO:0004459">
    <property type="term" value="F:L-lactate dehydrogenase (NAD+) activity"/>
    <property type="evidence" value="ECO:0007669"/>
    <property type="project" value="InterPro"/>
</dbReference>
<dbReference type="STRING" id="1218507.JF74_14510"/>
<reference evidence="8 10" key="1">
    <citation type="submission" date="2015-01" db="EMBL/GenBank/DDBJ databases">
        <title>Comparative genomics of the lactic acid bacteria isolated from the honey bee gut.</title>
        <authorList>
            <person name="Ellegaard K.M."/>
            <person name="Tamarit D."/>
            <person name="Javelind E."/>
            <person name="Olofsson T."/>
            <person name="Andersson S.G."/>
            <person name="Vasquez A."/>
        </authorList>
    </citation>
    <scope>NUCLEOTIDE SEQUENCE [LARGE SCALE GENOMIC DNA]</scope>
    <source>
        <strain evidence="8 10">Hma8</strain>
    </source>
</reference>
<keyword evidence="11" id="KW-1185">Reference proteome</keyword>
<dbReference type="InterPro" id="IPR001236">
    <property type="entry name" value="Lactate/malate_DH_N"/>
</dbReference>
<evidence type="ECO:0000313" key="10">
    <source>
        <dbReference type="Proteomes" id="UP000033531"/>
    </source>
</evidence>
<feature type="binding site" evidence="4">
    <location>
        <position position="34"/>
    </location>
    <ligand>
        <name>NAD(+)</name>
        <dbReference type="ChEBI" id="CHEBI:57540"/>
    </ligand>
</feature>
<evidence type="ECO:0000256" key="5">
    <source>
        <dbReference type="RuleBase" id="RU003369"/>
    </source>
</evidence>
<dbReference type="HOGENOM" id="CLU_045401_1_2_9"/>
<evidence type="ECO:0000256" key="2">
    <source>
        <dbReference type="ARBA" id="ARBA00023002"/>
    </source>
</evidence>
<dbReference type="Pfam" id="PF00056">
    <property type="entry name" value="Ldh_1_N"/>
    <property type="match status" value="1"/>
</dbReference>
<organism evidence="8 10">
    <name type="scientific">Lactobacillus melliventris</name>
    <dbReference type="NCBI Taxonomy" id="1218507"/>
    <lineage>
        <taxon>Bacteria</taxon>
        <taxon>Bacillati</taxon>
        <taxon>Bacillota</taxon>
        <taxon>Bacilli</taxon>
        <taxon>Lactobacillales</taxon>
        <taxon>Lactobacillaceae</taxon>
        <taxon>Lactobacillus</taxon>
    </lineage>
</organism>
<feature type="binding site" evidence="4">
    <location>
        <position position="96"/>
    </location>
    <ligand>
        <name>NAD(+)</name>
        <dbReference type="ChEBI" id="CHEBI:57540"/>
    </ligand>
</feature>
<reference evidence="9 11" key="2">
    <citation type="submission" date="2018-05" db="EMBL/GenBank/DDBJ databases">
        <title>Reference genomes for bee gut microbiota database.</title>
        <authorList>
            <person name="Ellegaard K.M."/>
        </authorList>
    </citation>
    <scope>NUCLEOTIDE SEQUENCE [LARGE SCALE GENOMIC DNA]</scope>
    <source>
        <strain evidence="9 11">ESL0184</strain>
    </source>
</reference>
<dbReference type="InterPro" id="IPR018177">
    <property type="entry name" value="L-lactate_DH_AS"/>
</dbReference>
<dbReference type="InterPro" id="IPR015955">
    <property type="entry name" value="Lactate_DH/Glyco_Ohase_4_C"/>
</dbReference>
<feature type="binding site" evidence="4">
    <location>
        <begin position="119"/>
        <end position="121"/>
    </location>
    <ligand>
        <name>NAD(+)</name>
        <dbReference type="ChEBI" id="CHEBI:57540"/>
    </ligand>
</feature>
<dbReference type="PATRIC" id="fig|1218507.3.peg.1637"/>
<dbReference type="InterPro" id="IPR022383">
    <property type="entry name" value="Lactate/malate_DH_C"/>
</dbReference>
<name>A0A0F4LB79_9LACO</name>
<evidence type="ECO:0000259" key="6">
    <source>
        <dbReference type="Pfam" id="PF00056"/>
    </source>
</evidence>
<proteinExistence type="inferred from homology"/>
<dbReference type="AlphaFoldDB" id="A0A0F4LB79"/>
<feature type="active site" description="Proton acceptor" evidence="3">
    <location>
        <position position="176"/>
    </location>
</feature>
<evidence type="ECO:0000313" key="9">
    <source>
        <dbReference type="EMBL" id="PXY85027.1"/>
    </source>
</evidence>
<feature type="domain" description="Lactate/malate dehydrogenase C-terminal" evidence="7">
    <location>
        <begin position="146"/>
        <end position="299"/>
    </location>
</feature>
<accession>A0A0F4LB79</accession>
<keyword evidence="4" id="KW-0520">NAD</keyword>
<protein>
    <submittedName>
        <fullName evidence="8">L-2-hydroxyisocaproate dehydrogenase</fullName>
    </submittedName>
    <submittedName>
        <fullName evidence="9">L-lactate dehydrogenase</fullName>
    </submittedName>
</protein>
<dbReference type="SUPFAM" id="SSF56327">
    <property type="entry name" value="LDH C-terminal domain-like"/>
    <property type="match status" value="1"/>
</dbReference>
<evidence type="ECO:0000313" key="8">
    <source>
        <dbReference type="EMBL" id="KJY56092.1"/>
    </source>
</evidence>
<evidence type="ECO:0000256" key="3">
    <source>
        <dbReference type="PIRSR" id="PIRSR000102-1"/>
    </source>
</evidence>
<evidence type="ECO:0000256" key="4">
    <source>
        <dbReference type="PIRSR" id="PIRSR000102-3"/>
    </source>
</evidence>
<dbReference type="PIRSF" id="PIRSF000102">
    <property type="entry name" value="Lac_mal_DH"/>
    <property type="match status" value="1"/>
</dbReference>
<dbReference type="PANTHER" id="PTHR43128:SF31">
    <property type="entry name" value="L-LACTATE DEHYDROGENASE"/>
    <property type="match status" value="1"/>
</dbReference>
<dbReference type="EMBL" id="QGLG01000002">
    <property type="protein sequence ID" value="PXY85027.1"/>
    <property type="molecule type" value="Genomic_DNA"/>
</dbReference>
<dbReference type="Pfam" id="PF02866">
    <property type="entry name" value="Ldh_1_C"/>
    <property type="match status" value="1"/>
</dbReference>
<dbReference type="Proteomes" id="UP000033531">
    <property type="component" value="Unassembled WGS sequence"/>
</dbReference>
<feature type="binding site" evidence="4">
    <location>
        <begin position="9"/>
        <end position="14"/>
    </location>
    <ligand>
        <name>NAD(+)</name>
        <dbReference type="ChEBI" id="CHEBI:57540"/>
    </ligand>
</feature>
<comment type="caution">
    <text evidence="8">The sequence shown here is derived from an EMBL/GenBank/DDBJ whole genome shotgun (WGS) entry which is preliminary data.</text>
</comment>
<evidence type="ECO:0000259" key="7">
    <source>
        <dbReference type="Pfam" id="PF02866"/>
    </source>
</evidence>
<dbReference type="Gene3D" id="3.90.110.10">
    <property type="entry name" value="Lactate dehydrogenase/glycoside hydrolase, family 4, C-terminal"/>
    <property type="match status" value="1"/>
</dbReference>
<dbReference type="OrthoDB" id="9802969at2"/>
<dbReference type="PANTHER" id="PTHR43128">
    <property type="entry name" value="L-2-HYDROXYCARBOXYLATE DEHYDROGENASE (NAD(P)(+))"/>
    <property type="match status" value="1"/>
</dbReference>
<dbReference type="SUPFAM" id="SSF51735">
    <property type="entry name" value="NAD(P)-binding Rossmann-fold domains"/>
    <property type="match status" value="1"/>
</dbReference>
<dbReference type="RefSeq" id="WP_046325390.1">
    <property type="nucleotide sequence ID" value="NZ_JBHTMT010000005.1"/>
</dbReference>